<protein>
    <submittedName>
        <fullName evidence="1">Alpha/beta hydrolase</fullName>
    </submittedName>
</protein>
<dbReference type="EMBL" id="CP025612">
    <property type="protein sequence ID" value="AUN32751.1"/>
    <property type="molecule type" value="Genomic_DNA"/>
</dbReference>
<dbReference type="PANTHER" id="PTHR43798:SF5">
    <property type="entry name" value="MONOACYLGLYCEROL LIPASE ABHD6"/>
    <property type="match status" value="1"/>
</dbReference>
<dbReference type="RefSeq" id="WP_102114283.1">
    <property type="nucleotide sequence ID" value="NZ_BMGN01000010.1"/>
</dbReference>
<dbReference type="OrthoDB" id="9808398at2"/>
<keyword evidence="1" id="KW-0378">Hydrolase</keyword>
<dbReference type="GO" id="GO:0016020">
    <property type="term" value="C:membrane"/>
    <property type="evidence" value="ECO:0007669"/>
    <property type="project" value="TreeGrafter"/>
</dbReference>
<evidence type="ECO:0000313" key="2">
    <source>
        <dbReference type="Proteomes" id="UP000234752"/>
    </source>
</evidence>
<dbReference type="Pfam" id="PF00561">
    <property type="entry name" value="Abhydrolase_1"/>
    <property type="match status" value="1"/>
</dbReference>
<keyword evidence="2" id="KW-1185">Reference proteome</keyword>
<dbReference type="InterPro" id="IPR050266">
    <property type="entry name" value="AB_hydrolase_sf"/>
</dbReference>
<evidence type="ECO:0000313" key="1">
    <source>
        <dbReference type="EMBL" id="AUN32751.1"/>
    </source>
</evidence>
<dbReference type="KEGG" id="ncb:C0V82_20805"/>
<dbReference type="Proteomes" id="UP000234752">
    <property type="component" value="Chromosome eg_2"/>
</dbReference>
<dbReference type="InterPro" id="IPR029058">
    <property type="entry name" value="AB_hydrolase_fold"/>
</dbReference>
<name>A0A2K9NI69_9PROT</name>
<dbReference type="Gene3D" id="3.40.50.1820">
    <property type="entry name" value="alpha/beta hydrolase"/>
    <property type="match status" value="1"/>
</dbReference>
<dbReference type="PANTHER" id="PTHR43798">
    <property type="entry name" value="MONOACYLGLYCEROL LIPASE"/>
    <property type="match status" value="1"/>
</dbReference>
<dbReference type="AlphaFoldDB" id="A0A2K9NI69"/>
<proteinExistence type="predicted"/>
<dbReference type="PRINTS" id="PR00111">
    <property type="entry name" value="ABHYDROLASE"/>
</dbReference>
<dbReference type="GO" id="GO:0047372">
    <property type="term" value="F:monoacylglycerol lipase activity"/>
    <property type="evidence" value="ECO:0007669"/>
    <property type="project" value="TreeGrafter"/>
</dbReference>
<reference evidence="1 2" key="1">
    <citation type="submission" date="2017-12" db="EMBL/GenBank/DDBJ databases">
        <title>Genomes of bacteria within cyanobacterial aggregates.</title>
        <authorList>
            <person name="Cai H."/>
        </authorList>
    </citation>
    <scope>NUCLEOTIDE SEQUENCE [LARGE SCALE GENOMIC DNA]</scope>
    <source>
        <strain evidence="1 2">TH16</strain>
    </source>
</reference>
<gene>
    <name evidence="1" type="ORF">C0V82_20805</name>
</gene>
<accession>A0A2K9NI69</accession>
<sequence>MDTLSFNHTALTAPNRTVEVGGRRLAYRRFGHGPNLVLCVRFRGTMDSWDPLFLDLLARDFTVNVFDYSGLGLSTGKPSYVKTDMAQDVDDLVTALGLGKVAIAGWSIGGIAAQVFAALHPEKVSHVLAIGTMPPGLMVKPSAPLFLQTAFKPENGIEDQYILFFEPDSARSRAAGDASVARIASRSMVVDAITPPAVMIQSVIESADPTTPFPDPDGRYQAFYRSTDIPVLALSGDHDIMFPVENWYAMNDLWPTLFVVTWPDSGHGPQHQYPELSADLIASFVKNNPRPV</sequence>
<dbReference type="GO" id="GO:0046464">
    <property type="term" value="P:acylglycerol catabolic process"/>
    <property type="evidence" value="ECO:0007669"/>
    <property type="project" value="TreeGrafter"/>
</dbReference>
<dbReference type="InterPro" id="IPR000073">
    <property type="entry name" value="AB_hydrolase_1"/>
</dbReference>
<dbReference type="SUPFAM" id="SSF53474">
    <property type="entry name" value="alpha/beta-Hydrolases"/>
    <property type="match status" value="1"/>
</dbReference>
<organism evidence="1 2">
    <name type="scientific">Niveispirillum cyanobacteriorum</name>
    <dbReference type="NCBI Taxonomy" id="1612173"/>
    <lineage>
        <taxon>Bacteria</taxon>
        <taxon>Pseudomonadati</taxon>
        <taxon>Pseudomonadota</taxon>
        <taxon>Alphaproteobacteria</taxon>
        <taxon>Rhodospirillales</taxon>
        <taxon>Azospirillaceae</taxon>
        <taxon>Niveispirillum</taxon>
    </lineage>
</organism>